<dbReference type="PROSITE" id="PS51482">
    <property type="entry name" value="DEGV"/>
    <property type="match status" value="1"/>
</dbReference>
<dbReference type="InterPro" id="IPR043168">
    <property type="entry name" value="DegV_C"/>
</dbReference>
<dbReference type="RefSeq" id="WP_096241151.1">
    <property type="nucleotide sequence ID" value="NZ_CP143936.1"/>
</dbReference>
<dbReference type="KEGG" id="ehl:EHLA_2848"/>
<accession>A0A285PW07</accession>
<dbReference type="STRING" id="39488.ERS852450_00599"/>
<sequence>MDYKIISDGCCDLEKEIIEQYNLRIIPFYISFDEETYYKEIEEIGIREVYERMVGNPDVYPKTSLPSVQNYIDVFTEYVKEGTPVVCICFTPSLSGSYNCACNAREIVCEDYPDAKIAVINSEAGTVSQGLMVIEAGRMCQNGVPYEQCVDILEKMKKTNRIFFTVGNTDYLKHGGRIGKLAGIASSALSLKPLITLVNGEIEASGIGRSRKKTVAKTIALMDDYFKETGDAMEDYSFRVGFGYDIEEGKEYYNTVANHIYGESHVDQVGICQIGATIAVHTGPYAIGIGCVKKYENYLIR</sequence>
<evidence type="ECO:0000256" key="2">
    <source>
        <dbReference type="ARBA" id="ARBA00023121"/>
    </source>
</evidence>
<name>A0A285PW07_9FIRM</name>
<organism evidence="3 4">
    <name type="scientific">Anaerobutyricum hallii</name>
    <dbReference type="NCBI Taxonomy" id="39488"/>
    <lineage>
        <taxon>Bacteria</taxon>
        <taxon>Bacillati</taxon>
        <taxon>Bacillota</taxon>
        <taxon>Clostridia</taxon>
        <taxon>Lachnospirales</taxon>
        <taxon>Lachnospiraceae</taxon>
        <taxon>Anaerobutyricum</taxon>
    </lineage>
</organism>
<dbReference type="PANTHER" id="PTHR33434">
    <property type="entry name" value="DEGV DOMAIN-CONTAINING PROTEIN DR_1986-RELATED"/>
    <property type="match status" value="1"/>
</dbReference>
<dbReference type="InterPro" id="IPR003797">
    <property type="entry name" value="DegV"/>
</dbReference>
<dbReference type="GO" id="GO:0008289">
    <property type="term" value="F:lipid binding"/>
    <property type="evidence" value="ECO:0007669"/>
    <property type="project" value="UniProtKB-KW"/>
</dbReference>
<keyword evidence="4" id="KW-1185">Reference proteome</keyword>
<dbReference type="NCBIfam" id="TIGR00762">
    <property type="entry name" value="DegV"/>
    <property type="match status" value="1"/>
</dbReference>
<comment type="function">
    <text evidence="1">May bind long-chain fatty acids, such as palmitate, and may play a role in lipid transport or fatty acid metabolism.</text>
</comment>
<evidence type="ECO:0000313" key="4">
    <source>
        <dbReference type="Proteomes" id="UP000217549"/>
    </source>
</evidence>
<dbReference type="Gene3D" id="3.40.50.10170">
    <property type="match status" value="1"/>
</dbReference>
<keyword evidence="2" id="KW-0446">Lipid-binding</keyword>
<dbReference type="PANTHER" id="PTHR33434:SF3">
    <property type="entry name" value="DEGV DOMAIN-CONTAINING PROTEIN YITS"/>
    <property type="match status" value="1"/>
</dbReference>
<dbReference type="EMBL" id="LT907978">
    <property type="protein sequence ID" value="SOB73402.1"/>
    <property type="molecule type" value="Genomic_DNA"/>
</dbReference>
<dbReference type="Pfam" id="PF02645">
    <property type="entry name" value="DegV"/>
    <property type="match status" value="1"/>
</dbReference>
<gene>
    <name evidence="3" type="ORF">EHLA_2848</name>
</gene>
<evidence type="ECO:0000313" key="3">
    <source>
        <dbReference type="EMBL" id="SOB73402.1"/>
    </source>
</evidence>
<evidence type="ECO:0000256" key="1">
    <source>
        <dbReference type="ARBA" id="ARBA00003238"/>
    </source>
</evidence>
<dbReference type="Gene3D" id="3.30.1180.10">
    <property type="match status" value="1"/>
</dbReference>
<reference evidence="4" key="1">
    <citation type="submission" date="2017-09" db="EMBL/GenBank/DDBJ databases">
        <authorList>
            <person name="Shetty A S."/>
        </authorList>
    </citation>
    <scope>NUCLEOTIDE SEQUENCE [LARGE SCALE GENOMIC DNA]</scope>
</reference>
<dbReference type="AlphaFoldDB" id="A0A285PW07"/>
<dbReference type="InterPro" id="IPR050270">
    <property type="entry name" value="DegV_domain_contain"/>
</dbReference>
<protein>
    <submittedName>
        <fullName evidence="3">DegV: EDD domain protein, DegV family</fullName>
    </submittedName>
</protein>
<dbReference type="SUPFAM" id="SSF82549">
    <property type="entry name" value="DAK1/DegV-like"/>
    <property type="match status" value="1"/>
</dbReference>
<proteinExistence type="predicted"/>
<dbReference type="Proteomes" id="UP000217549">
    <property type="component" value="Chromosome I"/>
</dbReference>